<evidence type="ECO:0000259" key="6">
    <source>
        <dbReference type="PROSITE" id="PS51900"/>
    </source>
</evidence>
<dbReference type="Gene3D" id="1.10.443.10">
    <property type="entry name" value="Intergrase catalytic core"/>
    <property type="match status" value="1"/>
</dbReference>
<reference evidence="7" key="1">
    <citation type="submission" date="2015-10" db="EMBL/GenBank/DDBJ databases">
        <title>Description of Candidatus Tenderia electrophaga gen. nov, sp. nov., an Uncultivated Electroautotroph from a Biocathode Enrichment.</title>
        <authorList>
            <person name="Eddie B.J."/>
            <person name="Malanoski A.P."/>
            <person name="Wang Z."/>
            <person name="Hall R.J."/>
            <person name="Oh S.D."/>
            <person name="Heiner C."/>
            <person name="Lin B."/>
            <person name="Strycharz-Glaven S.M."/>
        </authorList>
    </citation>
    <scope>NUCLEOTIDE SEQUENCE [LARGE SCALE GENOMIC DNA]</scope>
    <source>
        <strain evidence="7">NRL1</strain>
        <plasmid evidence="7">unnamed</plasmid>
    </source>
</reference>
<dbReference type="Pfam" id="PF00589">
    <property type="entry name" value="Phage_integrase"/>
    <property type="match status" value="1"/>
</dbReference>
<dbReference type="PROSITE" id="PS51898">
    <property type="entry name" value="TYR_RECOMBINASE"/>
    <property type="match status" value="1"/>
</dbReference>
<protein>
    <recommendedName>
        <fullName evidence="9">Tyr recombinase domain-containing protein</fullName>
    </recommendedName>
</protein>
<organism evidence="7 8">
    <name type="scientific">Candidatus Tenderia electrophaga</name>
    <dbReference type="NCBI Taxonomy" id="1748243"/>
    <lineage>
        <taxon>Bacteria</taxon>
        <taxon>Pseudomonadati</taxon>
        <taxon>Pseudomonadota</taxon>
        <taxon>Gammaproteobacteria</taxon>
        <taxon>Candidatus Tenderiales</taxon>
        <taxon>Candidatus Tenderiaceae</taxon>
        <taxon>Candidatus Tenderia</taxon>
    </lineage>
</organism>
<keyword evidence="7" id="KW-0614">Plasmid</keyword>
<geneLocation type="plasmid" evidence="7 8">
    <name>unnamed</name>
</geneLocation>
<evidence type="ECO:0000256" key="1">
    <source>
        <dbReference type="ARBA" id="ARBA00022908"/>
    </source>
</evidence>
<dbReference type="Gene3D" id="1.10.150.130">
    <property type="match status" value="1"/>
</dbReference>
<sequence>MTELLQPIHQVVNLPPDRLPTASCWEKLSPHWPSPADRETGQWEAKVKLFHYLAKAWGAVSDDSYRALCSDLRLFFQWCRARELLALPARPGTIVAFIEDQAEIKAKASVRRYMASISKAHQYAGVANPLRHEDVVLAFDRLYKSDTSEPEQAAGLRWEHIRTALLAMGDRPIDIRDRALILVAYDCMLRCSEVPRLTLDGLSDGTQGYKLRVIRSKRRAKQGVIKYKFIDETTAHAVYRWCDMAGIDKGTIFRGVASDGTVLDAPLSKQGVNRAVQRVAKAAGLDPRDYSGQSCRIGACQDMAADGIDLGKIMLAGDWERPEMPAYYARKLAPDKGAMADLAKRQNRQAII</sequence>
<dbReference type="InterPro" id="IPR013762">
    <property type="entry name" value="Integrase-like_cat_sf"/>
</dbReference>
<dbReference type="InterPro" id="IPR002104">
    <property type="entry name" value="Integrase_catalytic"/>
</dbReference>
<proteinExistence type="predicted"/>
<keyword evidence="1" id="KW-0229">DNA integration</keyword>
<dbReference type="InterPro" id="IPR011010">
    <property type="entry name" value="DNA_brk_join_enz"/>
</dbReference>
<dbReference type="KEGG" id="tee:Tel_16790"/>
<evidence type="ECO:0000256" key="3">
    <source>
        <dbReference type="ARBA" id="ARBA00023172"/>
    </source>
</evidence>
<name>A0A0S2TIJ5_9GAMM</name>
<dbReference type="GO" id="GO:0003677">
    <property type="term" value="F:DNA binding"/>
    <property type="evidence" value="ECO:0007669"/>
    <property type="project" value="UniProtKB-UniRule"/>
</dbReference>
<dbReference type="InterPro" id="IPR044068">
    <property type="entry name" value="CB"/>
</dbReference>
<dbReference type="AlphaFoldDB" id="A0A0S2TIJ5"/>
<feature type="domain" description="Tyr recombinase" evidence="5">
    <location>
        <begin position="148"/>
        <end position="344"/>
    </location>
</feature>
<evidence type="ECO:0008006" key="9">
    <source>
        <dbReference type="Google" id="ProtNLM"/>
    </source>
</evidence>
<keyword evidence="3" id="KW-0233">DNA recombination</keyword>
<evidence type="ECO:0000313" key="8">
    <source>
        <dbReference type="Proteomes" id="UP000055136"/>
    </source>
</evidence>
<gene>
    <name evidence="7" type="ORF">Tel_16790</name>
</gene>
<accession>A0A0S2TIJ5</accession>
<keyword evidence="8" id="KW-1185">Reference proteome</keyword>
<evidence type="ECO:0000313" key="7">
    <source>
        <dbReference type="EMBL" id="ALP54913.1"/>
    </source>
</evidence>
<dbReference type="SUPFAM" id="SSF56349">
    <property type="entry name" value="DNA breaking-rejoining enzymes"/>
    <property type="match status" value="1"/>
</dbReference>
<dbReference type="GO" id="GO:0015074">
    <property type="term" value="P:DNA integration"/>
    <property type="evidence" value="ECO:0007669"/>
    <property type="project" value="UniProtKB-KW"/>
</dbReference>
<dbReference type="Proteomes" id="UP000055136">
    <property type="component" value="Plasmid unnamed"/>
</dbReference>
<dbReference type="EMBL" id="CP013100">
    <property type="protein sequence ID" value="ALP54913.1"/>
    <property type="molecule type" value="Genomic_DNA"/>
</dbReference>
<feature type="domain" description="Core-binding (CB)" evidence="6">
    <location>
        <begin position="48"/>
        <end position="125"/>
    </location>
</feature>
<dbReference type="SUPFAM" id="SSF47823">
    <property type="entry name" value="lambda integrase-like, N-terminal domain"/>
    <property type="match status" value="1"/>
</dbReference>
<evidence type="ECO:0000256" key="2">
    <source>
        <dbReference type="ARBA" id="ARBA00023125"/>
    </source>
</evidence>
<dbReference type="PROSITE" id="PS51900">
    <property type="entry name" value="CB"/>
    <property type="match status" value="1"/>
</dbReference>
<evidence type="ECO:0000256" key="4">
    <source>
        <dbReference type="PROSITE-ProRule" id="PRU01248"/>
    </source>
</evidence>
<evidence type="ECO:0000259" key="5">
    <source>
        <dbReference type="PROSITE" id="PS51898"/>
    </source>
</evidence>
<keyword evidence="2 4" id="KW-0238">DNA-binding</keyword>
<dbReference type="InterPro" id="IPR010998">
    <property type="entry name" value="Integrase_recombinase_N"/>
</dbReference>
<dbReference type="GO" id="GO:0006310">
    <property type="term" value="P:DNA recombination"/>
    <property type="evidence" value="ECO:0007669"/>
    <property type="project" value="UniProtKB-KW"/>
</dbReference>